<sequence length="229" mass="25099">MQAEIGSSAVPGSASPARIAEVWPAATTLIHIWPSNALHDEDAHLTSFLTAAWRKLHSASRRPPRCPRCRAGTTACDSADHRGLPQFHCHRCQRRFNRLTGTPMARLRPQESKVLAFFSLASQHISVAEAARRLSINPETVVRWSIQTRLWLLDLDPQGNWEQRVHLAVRYAVIPADRPDSAPLTTPGCRCSPVCCGTAQAGSANEVPALLRVCPLCEQTGHPSQSHAS</sequence>
<protein>
    <recommendedName>
        <fullName evidence="1">DUF746 domain-containing protein</fullName>
    </recommendedName>
</protein>
<dbReference type="Proteomes" id="UP000255165">
    <property type="component" value="Unassembled WGS sequence"/>
</dbReference>
<dbReference type="InterPro" id="IPR008008">
    <property type="entry name" value="DUF746"/>
</dbReference>
<evidence type="ECO:0000313" key="3">
    <source>
        <dbReference type="Proteomes" id="UP000255165"/>
    </source>
</evidence>
<organism evidence="2 3">
    <name type="scientific">Cupriavidus lacunae</name>
    <dbReference type="NCBI Taxonomy" id="2666307"/>
    <lineage>
        <taxon>Bacteria</taxon>
        <taxon>Pseudomonadati</taxon>
        <taxon>Pseudomonadota</taxon>
        <taxon>Betaproteobacteria</taxon>
        <taxon>Burkholderiales</taxon>
        <taxon>Burkholderiaceae</taxon>
        <taxon>Cupriavidus</taxon>
    </lineage>
</organism>
<dbReference type="AlphaFoldDB" id="A0A370NYC7"/>
<name>A0A370NYC7_9BURK</name>
<dbReference type="Pfam" id="PF05344">
    <property type="entry name" value="DUF746"/>
    <property type="match status" value="1"/>
</dbReference>
<feature type="domain" description="DUF746" evidence="1">
    <location>
        <begin position="120"/>
        <end position="172"/>
    </location>
</feature>
<keyword evidence="3" id="KW-1185">Reference proteome</keyword>
<gene>
    <name evidence="2" type="ORF">DN412_10005</name>
</gene>
<comment type="caution">
    <text evidence="2">The sequence shown here is derived from an EMBL/GenBank/DDBJ whole genome shotgun (WGS) entry which is preliminary data.</text>
</comment>
<dbReference type="RefSeq" id="WP_115014441.1">
    <property type="nucleotide sequence ID" value="NZ_QKWJ01000008.1"/>
</dbReference>
<dbReference type="EMBL" id="QKWJ01000008">
    <property type="protein sequence ID" value="RDK10573.1"/>
    <property type="molecule type" value="Genomic_DNA"/>
</dbReference>
<accession>A0A370NYC7</accession>
<evidence type="ECO:0000259" key="1">
    <source>
        <dbReference type="Pfam" id="PF05344"/>
    </source>
</evidence>
<proteinExistence type="predicted"/>
<evidence type="ECO:0000313" key="2">
    <source>
        <dbReference type="EMBL" id="RDK10573.1"/>
    </source>
</evidence>
<reference evidence="3" key="1">
    <citation type="submission" date="2018-06" db="EMBL/GenBank/DDBJ databases">
        <authorList>
            <person name="Feng T."/>
            <person name="Jeon C.O."/>
        </authorList>
    </citation>
    <scope>NUCLEOTIDE SEQUENCE [LARGE SCALE GENOMIC DNA]</scope>
    <source>
        <strain evidence="3">S23</strain>
    </source>
</reference>